<evidence type="ECO:0000313" key="2">
    <source>
        <dbReference type="EMBL" id="XCN73424.1"/>
    </source>
</evidence>
<proteinExistence type="predicted"/>
<feature type="compositionally biased region" description="Polar residues" evidence="1">
    <location>
        <begin position="11"/>
        <end position="21"/>
    </location>
</feature>
<sequence>MPINETEHLNNDTADQSLQPVDQEQNISRRAIIKKIAVGSAALAGCSILPEKWTAPIMEFGALPAHAVTSGELIEALEAVTAKSETTTASDEDTVTAAPQAVSAQKAQTSSSTGTGKFSLAFYQTVMACASCGIWFDSAKLVVEHSAGTFTSSQSGSLLIKRTRGPGYFNANMSSIPASATIRKATLIMSLNAHEGIANSDNRSVIEAYDYSSGSKGNFVRTITAAGDIKGRGYSKSNPHVPIDFTSYAKQVHGQ</sequence>
<dbReference type="EMBL" id="CP159373">
    <property type="protein sequence ID" value="XCN73424.1"/>
    <property type="molecule type" value="Genomic_DNA"/>
</dbReference>
<reference evidence="2" key="1">
    <citation type="journal article" date="2024" name="Syst. Appl. Microbiol.">
        <title>First single-strain enrichments of Electrothrix cable bacteria, description of E. aestuarii sp. nov. and E. rattekaaiensis sp. nov., and proposal of a cable bacteria taxonomy following the rules of the SeqCode.</title>
        <authorList>
            <person name="Plum-Jensen L.E."/>
            <person name="Schramm A."/>
            <person name="Marshall I.P.G."/>
        </authorList>
    </citation>
    <scope>NUCLEOTIDE SEQUENCE</scope>
    <source>
        <strain evidence="2">Rat1</strain>
    </source>
</reference>
<evidence type="ECO:0000256" key="1">
    <source>
        <dbReference type="SAM" id="MobiDB-lite"/>
    </source>
</evidence>
<gene>
    <name evidence="2" type="ORF">Q3M24_01355</name>
</gene>
<name>A0AAU8LX50_9BACT</name>
<accession>A0AAU8LX50</accession>
<feature type="region of interest" description="Disordered" evidence="1">
    <location>
        <begin position="1"/>
        <end position="21"/>
    </location>
</feature>
<dbReference type="KEGG" id="eaj:Q3M24_01355"/>
<feature type="compositionally biased region" description="Basic and acidic residues" evidence="1">
    <location>
        <begin position="1"/>
        <end position="10"/>
    </location>
</feature>
<protein>
    <submittedName>
        <fullName evidence="2">Uncharacterized protein</fullName>
    </submittedName>
</protein>
<dbReference type="AlphaFoldDB" id="A0AAU8LX50"/>
<reference evidence="2" key="2">
    <citation type="submission" date="2024-06" db="EMBL/GenBank/DDBJ databases">
        <authorList>
            <person name="Plum-Jensen L.E."/>
            <person name="Schramm A."/>
            <person name="Marshall I.P.G."/>
        </authorList>
    </citation>
    <scope>NUCLEOTIDE SEQUENCE</scope>
    <source>
        <strain evidence="2">Rat1</strain>
    </source>
</reference>
<organism evidence="2">
    <name type="scientific">Candidatus Electrothrix aestuarii</name>
    <dbReference type="NCBI Taxonomy" id="3062594"/>
    <lineage>
        <taxon>Bacteria</taxon>
        <taxon>Pseudomonadati</taxon>
        <taxon>Thermodesulfobacteriota</taxon>
        <taxon>Desulfobulbia</taxon>
        <taxon>Desulfobulbales</taxon>
        <taxon>Desulfobulbaceae</taxon>
        <taxon>Candidatus Electrothrix</taxon>
    </lineage>
</organism>